<keyword evidence="1" id="KW-0808">Transferase</keyword>
<dbReference type="Pfam" id="PF00583">
    <property type="entry name" value="Acetyltransf_1"/>
    <property type="match status" value="1"/>
</dbReference>
<dbReference type="EMBL" id="ML119066">
    <property type="protein sequence ID" value="ROT34723.1"/>
    <property type="molecule type" value="Genomic_DNA"/>
</dbReference>
<dbReference type="GO" id="GO:0007064">
    <property type="term" value="P:mitotic sister chromatid cohesion"/>
    <property type="evidence" value="ECO:0007669"/>
    <property type="project" value="TreeGrafter"/>
</dbReference>
<dbReference type="GeneID" id="39582137"/>
<evidence type="ECO:0000256" key="2">
    <source>
        <dbReference type="ARBA" id="ARBA00023315"/>
    </source>
</evidence>
<evidence type="ECO:0000259" key="4">
    <source>
        <dbReference type="PROSITE" id="PS51186"/>
    </source>
</evidence>
<name>A0A3N2PJM3_SODAK</name>
<feature type="compositionally biased region" description="Pro residues" evidence="3">
    <location>
        <begin position="82"/>
        <end position="94"/>
    </location>
</feature>
<dbReference type="OrthoDB" id="47374at2759"/>
<dbReference type="PANTHER" id="PTHR42919:SF8">
    <property type="entry name" value="N-ALPHA-ACETYLTRANSFERASE 50"/>
    <property type="match status" value="1"/>
</dbReference>
<gene>
    <name evidence="5" type="ORF">SODALDRAFT_353702</name>
</gene>
<feature type="compositionally biased region" description="Low complexity" evidence="3">
    <location>
        <begin position="71"/>
        <end position="81"/>
    </location>
</feature>
<feature type="compositionally biased region" description="Polar residues" evidence="3">
    <location>
        <begin position="8"/>
        <end position="19"/>
    </location>
</feature>
<proteinExistence type="predicted"/>
<feature type="compositionally biased region" description="Low complexity" evidence="3">
    <location>
        <begin position="307"/>
        <end position="324"/>
    </location>
</feature>
<keyword evidence="6" id="KW-1185">Reference proteome</keyword>
<accession>A0A3N2PJM3</accession>
<dbReference type="Gene3D" id="3.40.630.30">
    <property type="match status" value="1"/>
</dbReference>
<evidence type="ECO:0000313" key="5">
    <source>
        <dbReference type="EMBL" id="ROT34723.1"/>
    </source>
</evidence>
<dbReference type="InterPro" id="IPR016181">
    <property type="entry name" value="Acyl_CoA_acyltransferase"/>
</dbReference>
<organism evidence="5 6">
    <name type="scientific">Sodiomyces alkalinus (strain CBS 110278 / VKM F-3762 / F11)</name>
    <name type="common">Alkaliphilic filamentous fungus</name>
    <dbReference type="NCBI Taxonomy" id="1314773"/>
    <lineage>
        <taxon>Eukaryota</taxon>
        <taxon>Fungi</taxon>
        <taxon>Dikarya</taxon>
        <taxon>Ascomycota</taxon>
        <taxon>Pezizomycotina</taxon>
        <taxon>Sordariomycetes</taxon>
        <taxon>Hypocreomycetidae</taxon>
        <taxon>Glomerellales</taxon>
        <taxon>Plectosphaerellaceae</taxon>
        <taxon>Sodiomyces</taxon>
    </lineage>
</organism>
<dbReference type="InterPro" id="IPR051556">
    <property type="entry name" value="N-term/lysine_N-AcTrnsfr"/>
</dbReference>
<dbReference type="PROSITE" id="PS51186">
    <property type="entry name" value="GNAT"/>
    <property type="match status" value="1"/>
</dbReference>
<dbReference type="PANTHER" id="PTHR42919">
    <property type="entry name" value="N-ALPHA-ACETYLTRANSFERASE"/>
    <property type="match status" value="1"/>
</dbReference>
<dbReference type="GO" id="GO:0016747">
    <property type="term" value="F:acyltransferase activity, transferring groups other than amino-acyl groups"/>
    <property type="evidence" value="ECO:0007669"/>
    <property type="project" value="InterPro"/>
</dbReference>
<feature type="region of interest" description="Disordered" evidence="3">
    <location>
        <begin position="261"/>
        <end position="425"/>
    </location>
</feature>
<evidence type="ECO:0000256" key="3">
    <source>
        <dbReference type="SAM" id="MobiDB-lite"/>
    </source>
</evidence>
<feature type="domain" description="N-acetyltransferase" evidence="4">
    <location>
        <begin position="97"/>
        <end position="262"/>
    </location>
</feature>
<dbReference type="AlphaFoldDB" id="A0A3N2PJM3"/>
<feature type="compositionally biased region" description="Low complexity" evidence="3">
    <location>
        <begin position="345"/>
        <end position="355"/>
    </location>
</feature>
<feature type="compositionally biased region" description="Low complexity" evidence="3">
    <location>
        <begin position="398"/>
        <end position="408"/>
    </location>
</feature>
<evidence type="ECO:0000256" key="1">
    <source>
        <dbReference type="ARBA" id="ARBA00022679"/>
    </source>
</evidence>
<dbReference type="InterPro" id="IPR000182">
    <property type="entry name" value="GNAT_dom"/>
</dbReference>
<keyword evidence="2" id="KW-0012">Acyltransferase</keyword>
<sequence>MSVPPSPTTSKPFQLSIKSFFQPRRPEYTPPPSQQHRPAETTPSRVPEPPPQSDPGPVHAPTAAPVPVPVPDTATATAPAAGPDPSPHPLPSIPPEAAIRPLAPDDIQPLKRLNGLLLPVTYPEAFYTTALTSTFSRVITWADPIPKVVGGIICRVEPFINKDGSYEQALYIQSLALLSPYRAHGLATAALADLLRAAAAAATNHSSSTPSIRLVYAHVWTENDDGLRWYAARGFIRDPHPQEHYYFKLRPDTAYIVRRDISPLSSSPSPPLRMGNNASTPSAPAGAAGIPPSATASAANLPPISGPPTSRAASSLSSPSSSSLPPAPPPPPLSSQQERQQVRPTLSTSSSLTKTHSAQGESFQNKRAETEWNDLPLDMVTPNGLLAPHTSGTNGNVSEASSMSSSTTTRKKKERRAYPSAAFGN</sequence>
<feature type="region of interest" description="Disordered" evidence="3">
    <location>
        <begin position="1"/>
        <end position="100"/>
    </location>
</feature>
<dbReference type="SUPFAM" id="SSF55729">
    <property type="entry name" value="Acyl-CoA N-acyltransferases (Nat)"/>
    <property type="match status" value="1"/>
</dbReference>
<evidence type="ECO:0000313" key="6">
    <source>
        <dbReference type="Proteomes" id="UP000272025"/>
    </source>
</evidence>
<reference evidence="5 6" key="1">
    <citation type="journal article" date="2018" name="Mol. Ecol.">
        <title>The obligate alkalophilic soda-lake fungus Sodiomyces alkalinus has shifted to a protein diet.</title>
        <authorList>
            <person name="Grum-Grzhimaylo A.A."/>
            <person name="Falkoski D.L."/>
            <person name="van den Heuvel J."/>
            <person name="Valero-Jimenez C.A."/>
            <person name="Min B."/>
            <person name="Choi I.G."/>
            <person name="Lipzen A."/>
            <person name="Daum C.G."/>
            <person name="Aanen D.K."/>
            <person name="Tsang A."/>
            <person name="Henrissat B."/>
            <person name="Bilanenko E.N."/>
            <person name="de Vries R.P."/>
            <person name="van Kan J.A.L."/>
            <person name="Grigoriev I.V."/>
            <person name="Debets A.J.M."/>
        </authorList>
    </citation>
    <scope>NUCLEOTIDE SEQUENCE [LARGE SCALE GENOMIC DNA]</scope>
    <source>
        <strain evidence="5 6">F11</strain>
    </source>
</reference>
<dbReference type="STRING" id="1314773.A0A3N2PJM3"/>
<feature type="compositionally biased region" description="Low complexity" evidence="3">
    <location>
        <begin position="278"/>
        <end position="299"/>
    </location>
</feature>
<dbReference type="Proteomes" id="UP000272025">
    <property type="component" value="Unassembled WGS sequence"/>
</dbReference>
<protein>
    <recommendedName>
        <fullName evidence="4">N-acetyltransferase domain-containing protein</fullName>
    </recommendedName>
</protein>
<dbReference type="RefSeq" id="XP_028462529.1">
    <property type="nucleotide sequence ID" value="XM_028613659.1"/>
</dbReference>
<dbReference type="GO" id="GO:0031415">
    <property type="term" value="C:NatA complex"/>
    <property type="evidence" value="ECO:0007669"/>
    <property type="project" value="TreeGrafter"/>
</dbReference>